<evidence type="ECO:0000313" key="7">
    <source>
        <dbReference type="Proteomes" id="UP000219058"/>
    </source>
</evidence>
<comment type="caution">
    <text evidence="6">The sequence shown here is derived from an EMBL/GenBank/DDBJ whole genome shotgun (WGS) entry which is preliminary data.</text>
</comment>
<evidence type="ECO:0000259" key="5">
    <source>
        <dbReference type="PROSITE" id="PS50975"/>
    </source>
</evidence>
<dbReference type="EMBL" id="NSLY01000064">
    <property type="protein sequence ID" value="PDP57669.1"/>
    <property type="molecule type" value="Genomic_DNA"/>
</dbReference>
<feature type="domain" description="ATP-grasp" evidence="5">
    <location>
        <begin position="114"/>
        <end position="294"/>
    </location>
</feature>
<sequence>MNNIMFCSCGRRVQLFKFLKDSLGDSCKIIATDLQSIAPALYAADKHYLTPRIDASNYIDTVLKIAKDNDVKAITTLIDPEIEILAKNRERFEENNIIVLAPSKNTASHCFDKYEMFCYLKENNIRTVLTYDSLEHFIEGYNNKEIDFPVFIKPRTGSGSVGIHKCTTMEELKSYFVEAKFDYIIQEFMDCEDCDADVYIDCYSHKPVAAFSKRKLETKIGGASKTISFKDQKLFDFIEDICQVLEFNGPVDMDFWYKDGQYYLSEVNPRFGGAYLHAYGAGVDFFKLIQNNMNGITNKSIIGEYNEDILMMMYDGVVIINKDELVDLD</sequence>
<dbReference type="Gene3D" id="3.30.470.20">
    <property type="entry name" value="ATP-grasp fold, B domain"/>
    <property type="match status" value="1"/>
</dbReference>
<protein>
    <submittedName>
        <fullName evidence="6">Carbamoyl phosphate synthase</fullName>
    </submittedName>
</protein>
<accession>A0A2A6EC33</accession>
<dbReference type="AlphaFoldDB" id="A0A2A6EC33"/>
<evidence type="ECO:0000256" key="1">
    <source>
        <dbReference type="ARBA" id="ARBA00022598"/>
    </source>
</evidence>
<gene>
    <name evidence="6" type="ORF">CLI71_12330</name>
</gene>
<dbReference type="InterPro" id="IPR052032">
    <property type="entry name" value="ATP-dep_AA_Ligase"/>
</dbReference>
<dbReference type="Gene3D" id="3.30.1490.20">
    <property type="entry name" value="ATP-grasp fold, A domain"/>
    <property type="match status" value="1"/>
</dbReference>
<name>A0A2A6EC33_PREIN</name>
<dbReference type="InterPro" id="IPR048764">
    <property type="entry name" value="PylC_N"/>
</dbReference>
<proteinExistence type="predicted"/>
<dbReference type="RefSeq" id="WP_097551274.1">
    <property type="nucleotide sequence ID" value="NZ_NSLY01000064.1"/>
</dbReference>
<dbReference type="Pfam" id="PF21360">
    <property type="entry name" value="PylC-like_N"/>
    <property type="match status" value="1"/>
</dbReference>
<dbReference type="InterPro" id="IPR013815">
    <property type="entry name" value="ATP_grasp_subdomain_1"/>
</dbReference>
<evidence type="ECO:0000313" key="6">
    <source>
        <dbReference type="EMBL" id="PDP57669.1"/>
    </source>
</evidence>
<dbReference type="PANTHER" id="PTHR43585">
    <property type="entry name" value="FUMIPYRROLE BIOSYNTHESIS PROTEIN C"/>
    <property type="match status" value="1"/>
</dbReference>
<evidence type="ECO:0000256" key="3">
    <source>
        <dbReference type="ARBA" id="ARBA00022840"/>
    </source>
</evidence>
<dbReference type="SUPFAM" id="SSF56059">
    <property type="entry name" value="Glutathione synthetase ATP-binding domain-like"/>
    <property type="match status" value="1"/>
</dbReference>
<reference evidence="6 7" key="1">
    <citation type="submission" date="2017-09" db="EMBL/GenBank/DDBJ databases">
        <title>Phase variable restriction modification systems are present in the genome sequences of periodontal pathogens Prevotella intermedia, Tannerella forsythia and Porphyromonas gingivalis.</title>
        <authorList>
            <person name="Haigh R.D."/>
            <person name="Crawford L."/>
            <person name="Ralph J."/>
            <person name="Wanford J."/>
            <person name="Vartoukian S.R."/>
            <person name="Hijazib K."/>
            <person name="Wade W."/>
            <person name="Oggioni M.R."/>
        </authorList>
    </citation>
    <scope>NUCLEOTIDE SEQUENCE [LARGE SCALE GENOMIC DNA]</scope>
    <source>
        <strain evidence="6 7">WW2834</strain>
    </source>
</reference>
<dbReference type="Pfam" id="PF02655">
    <property type="entry name" value="ATP-grasp_3"/>
    <property type="match status" value="1"/>
</dbReference>
<dbReference type="Gene3D" id="3.40.50.20">
    <property type="match status" value="1"/>
</dbReference>
<dbReference type="Proteomes" id="UP000219058">
    <property type="component" value="Unassembled WGS sequence"/>
</dbReference>
<dbReference type="GO" id="GO:0016874">
    <property type="term" value="F:ligase activity"/>
    <property type="evidence" value="ECO:0007669"/>
    <property type="project" value="UniProtKB-KW"/>
</dbReference>
<dbReference type="InterPro" id="IPR003806">
    <property type="entry name" value="ATP-grasp_PylC-type"/>
</dbReference>
<evidence type="ECO:0000256" key="4">
    <source>
        <dbReference type="PROSITE-ProRule" id="PRU00409"/>
    </source>
</evidence>
<dbReference type="GO" id="GO:0046872">
    <property type="term" value="F:metal ion binding"/>
    <property type="evidence" value="ECO:0007669"/>
    <property type="project" value="InterPro"/>
</dbReference>
<keyword evidence="1" id="KW-0436">Ligase</keyword>
<dbReference type="PROSITE" id="PS50975">
    <property type="entry name" value="ATP_GRASP"/>
    <property type="match status" value="1"/>
</dbReference>
<evidence type="ECO:0000256" key="2">
    <source>
        <dbReference type="ARBA" id="ARBA00022741"/>
    </source>
</evidence>
<dbReference type="NCBIfam" id="NF009406">
    <property type="entry name" value="PRK12767.1-5"/>
    <property type="match status" value="1"/>
</dbReference>
<organism evidence="6 7">
    <name type="scientific">Prevotella intermedia</name>
    <dbReference type="NCBI Taxonomy" id="28131"/>
    <lineage>
        <taxon>Bacteria</taxon>
        <taxon>Pseudomonadati</taxon>
        <taxon>Bacteroidota</taxon>
        <taxon>Bacteroidia</taxon>
        <taxon>Bacteroidales</taxon>
        <taxon>Prevotellaceae</taxon>
        <taxon>Prevotella</taxon>
    </lineage>
</organism>
<keyword evidence="2 4" id="KW-0547">Nucleotide-binding</keyword>
<dbReference type="GO" id="GO:0005524">
    <property type="term" value="F:ATP binding"/>
    <property type="evidence" value="ECO:0007669"/>
    <property type="project" value="UniProtKB-UniRule"/>
</dbReference>
<dbReference type="PANTHER" id="PTHR43585:SF2">
    <property type="entry name" value="ATP-GRASP ENZYME FSQD"/>
    <property type="match status" value="1"/>
</dbReference>
<keyword evidence="3 4" id="KW-0067">ATP-binding</keyword>
<dbReference type="InterPro" id="IPR011761">
    <property type="entry name" value="ATP-grasp"/>
</dbReference>